<dbReference type="AlphaFoldDB" id="A0A3B1CQ86"/>
<organism evidence="3">
    <name type="scientific">hydrothermal vent metagenome</name>
    <dbReference type="NCBI Taxonomy" id="652676"/>
    <lineage>
        <taxon>unclassified sequences</taxon>
        <taxon>metagenomes</taxon>
        <taxon>ecological metagenomes</taxon>
    </lineage>
</organism>
<dbReference type="PANTHER" id="PTHR30390:SF7">
    <property type="entry name" value="PHOSPHOHEPTOSE ISOMERASE"/>
    <property type="match status" value="1"/>
</dbReference>
<dbReference type="EMBL" id="UOGE01000116">
    <property type="protein sequence ID" value="VAX26084.1"/>
    <property type="molecule type" value="Genomic_DNA"/>
</dbReference>
<dbReference type="GO" id="GO:0016853">
    <property type="term" value="F:isomerase activity"/>
    <property type="evidence" value="ECO:0007669"/>
    <property type="project" value="UniProtKB-KW"/>
</dbReference>
<gene>
    <name evidence="3" type="ORF">MNBD_NITROSPINAE02-632</name>
</gene>
<name>A0A3B1CQ86_9ZZZZ</name>
<feature type="domain" description="SIS" evidence="2">
    <location>
        <begin position="39"/>
        <end position="194"/>
    </location>
</feature>
<dbReference type="SUPFAM" id="SSF53697">
    <property type="entry name" value="SIS domain"/>
    <property type="match status" value="1"/>
</dbReference>
<dbReference type="CDD" id="cd05006">
    <property type="entry name" value="SIS_GmhA"/>
    <property type="match status" value="1"/>
</dbReference>
<dbReference type="InterPro" id="IPR001347">
    <property type="entry name" value="SIS_dom"/>
</dbReference>
<sequence>MNWQSEIDKISKYLAGLSIRTGDGKDVDMDQGFEYWVDQARKLKAERKVCYLIGNGASASIASHMAADLAKNASIHTQVFSDLALITAMANDIGYEDVYSGPLQSRGNSGDMLVAISSSGESPNILNSVRTALALDMVVVTLSAMDEANPLRSSGSLNLYVPAKDYGHAETCHAAILHFWMDLVSRAGKGQGEPAGSRPARRIKRAGKPENA</sequence>
<reference evidence="3" key="1">
    <citation type="submission" date="2018-06" db="EMBL/GenBank/DDBJ databases">
        <authorList>
            <person name="Zhirakovskaya E."/>
        </authorList>
    </citation>
    <scope>NUCLEOTIDE SEQUENCE</scope>
</reference>
<dbReference type="InterPro" id="IPR050099">
    <property type="entry name" value="SIS_GmhA/DiaA_subfam"/>
</dbReference>
<dbReference type="InterPro" id="IPR035461">
    <property type="entry name" value="GmhA/DiaA"/>
</dbReference>
<evidence type="ECO:0000256" key="1">
    <source>
        <dbReference type="SAM" id="MobiDB-lite"/>
    </source>
</evidence>
<dbReference type="GO" id="GO:0097367">
    <property type="term" value="F:carbohydrate derivative binding"/>
    <property type="evidence" value="ECO:0007669"/>
    <property type="project" value="InterPro"/>
</dbReference>
<dbReference type="InterPro" id="IPR046348">
    <property type="entry name" value="SIS_dom_sf"/>
</dbReference>
<dbReference type="Pfam" id="PF13580">
    <property type="entry name" value="SIS_2"/>
    <property type="match status" value="1"/>
</dbReference>
<evidence type="ECO:0000259" key="2">
    <source>
        <dbReference type="PROSITE" id="PS51464"/>
    </source>
</evidence>
<dbReference type="PROSITE" id="PS51464">
    <property type="entry name" value="SIS"/>
    <property type="match status" value="1"/>
</dbReference>
<evidence type="ECO:0000313" key="3">
    <source>
        <dbReference type="EMBL" id="VAX26084.1"/>
    </source>
</evidence>
<accession>A0A3B1CQ86</accession>
<proteinExistence type="predicted"/>
<protein>
    <submittedName>
        <fullName evidence="3">Possible phosphoheptose isomerase</fullName>
    </submittedName>
</protein>
<dbReference type="PANTHER" id="PTHR30390">
    <property type="entry name" value="SEDOHEPTULOSE 7-PHOSPHATE ISOMERASE / DNAA INITIATOR-ASSOCIATING FACTOR FOR REPLICATION INITIATION"/>
    <property type="match status" value="1"/>
</dbReference>
<feature type="region of interest" description="Disordered" evidence="1">
    <location>
        <begin position="190"/>
        <end position="212"/>
    </location>
</feature>
<keyword evidence="3" id="KW-0413">Isomerase</keyword>
<dbReference type="GO" id="GO:1901135">
    <property type="term" value="P:carbohydrate derivative metabolic process"/>
    <property type="evidence" value="ECO:0007669"/>
    <property type="project" value="InterPro"/>
</dbReference>
<dbReference type="Gene3D" id="3.40.50.10490">
    <property type="entry name" value="Glucose-6-phosphate isomerase like protein, domain 1"/>
    <property type="match status" value="1"/>
</dbReference>